<evidence type="ECO:0000313" key="1">
    <source>
        <dbReference type="EMBL" id="JAD92247.1"/>
    </source>
</evidence>
<organism evidence="1">
    <name type="scientific">Arundo donax</name>
    <name type="common">Giant reed</name>
    <name type="synonym">Donax arundinaceus</name>
    <dbReference type="NCBI Taxonomy" id="35708"/>
    <lineage>
        <taxon>Eukaryota</taxon>
        <taxon>Viridiplantae</taxon>
        <taxon>Streptophyta</taxon>
        <taxon>Embryophyta</taxon>
        <taxon>Tracheophyta</taxon>
        <taxon>Spermatophyta</taxon>
        <taxon>Magnoliopsida</taxon>
        <taxon>Liliopsida</taxon>
        <taxon>Poales</taxon>
        <taxon>Poaceae</taxon>
        <taxon>PACMAD clade</taxon>
        <taxon>Arundinoideae</taxon>
        <taxon>Arundineae</taxon>
        <taxon>Arundo</taxon>
    </lineage>
</organism>
<protein>
    <submittedName>
        <fullName evidence="1">Uncharacterized protein</fullName>
    </submittedName>
</protein>
<accession>A0A0A9E8D9</accession>
<reference evidence="1" key="1">
    <citation type="submission" date="2014-09" db="EMBL/GenBank/DDBJ databases">
        <authorList>
            <person name="Magalhaes I.L.F."/>
            <person name="Oliveira U."/>
            <person name="Santos F.R."/>
            <person name="Vidigal T.H.D.A."/>
            <person name="Brescovit A.D."/>
            <person name="Santos A.J."/>
        </authorList>
    </citation>
    <scope>NUCLEOTIDE SEQUENCE</scope>
    <source>
        <tissue evidence="1">Shoot tissue taken approximately 20 cm above the soil surface</tissue>
    </source>
</reference>
<dbReference type="EMBL" id="GBRH01205648">
    <property type="protein sequence ID" value="JAD92247.1"/>
    <property type="molecule type" value="Transcribed_RNA"/>
</dbReference>
<proteinExistence type="predicted"/>
<sequence>MICQLYQYNNVFEILQHNFSPHIHNVWHTCTKAKCERITMATDLPML</sequence>
<dbReference type="AlphaFoldDB" id="A0A0A9E8D9"/>
<reference evidence="1" key="2">
    <citation type="journal article" date="2015" name="Data Brief">
        <title>Shoot transcriptome of the giant reed, Arundo donax.</title>
        <authorList>
            <person name="Barrero R.A."/>
            <person name="Guerrero F.D."/>
            <person name="Moolhuijzen P."/>
            <person name="Goolsby J.A."/>
            <person name="Tidwell J."/>
            <person name="Bellgard S.E."/>
            <person name="Bellgard M.I."/>
        </authorList>
    </citation>
    <scope>NUCLEOTIDE SEQUENCE</scope>
    <source>
        <tissue evidence="1">Shoot tissue taken approximately 20 cm above the soil surface</tissue>
    </source>
</reference>
<name>A0A0A9E8D9_ARUDO</name>